<evidence type="ECO:0000313" key="9">
    <source>
        <dbReference type="EMBL" id="AVX03074.1"/>
    </source>
</evidence>
<comment type="similarity">
    <text evidence="7">Belongs to the class-I aminoacyl-tRNA synthetase family.</text>
</comment>
<dbReference type="PROSITE" id="PS00178">
    <property type="entry name" value="AA_TRNA_LIGASE_I"/>
    <property type="match status" value="1"/>
</dbReference>
<dbReference type="Proteomes" id="UP000258927">
    <property type="component" value="Chromosome"/>
</dbReference>
<dbReference type="EMBL" id="CP021330">
    <property type="protein sequence ID" value="AVX03074.1"/>
    <property type="molecule type" value="Genomic_DNA"/>
</dbReference>
<dbReference type="InterPro" id="IPR049940">
    <property type="entry name" value="GluQ/Sye"/>
</dbReference>
<keyword evidence="1 7" id="KW-0436">Ligase</keyword>
<dbReference type="InterPro" id="IPR000924">
    <property type="entry name" value="Glu/Gln-tRNA-synth"/>
</dbReference>
<dbReference type="Pfam" id="PF00749">
    <property type="entry name" value="tRNA-synt_1c"/>
    <property type="match status" value="1"/>
</dbReference>
<dbReference type="RefSeq" id="WP_117394847.1">
    <property type="nucleotide sequence ID" value="NZ_CP021330.1"/>
</dbReference>
<dbReference type="Gene3D" id="3.40.50.620">
    <property type="entry name" value="HUPs"/>
    <property type="match status" value="1"/>
</dbReference>
<keyword evidence="10" id="KW-1185">Reference proteome</keyword>
<evidence type="ECO:0000313" key="10">
    <source>
        <dbReference type="Proteomes" id="UP000258927"/>
    </source>
</evidence>
<dbReference type="InterPro" id="IPR001412">
    <property type="entry name" value="aa-tRNA-synth_I_CS"/>
</dbReference>
<dbReference type="PRINTS" id="PR00987">
    <property type="entry name" value="TRNASYNTHGLU"/>
</dbReference>
<keyword evidence="7" id="KW-0648">Protein biosynthesis</keyword>
<keyword evidence="4" id="KW-0862">Zinc</keyword>
<evidence type="ECO:0000259" key="8">
    <source>
        <dbReference type="Pfam" id="PF00749"/>
    </source>
</evidence>
<evidence type="ECO:0000256" key="6">
    <source>
        <dbReference type="ARBA" id="ARBA00023146"/>
    </source>
</evidence>
<protein>
    <submittedName>
        <fullName evidence="9">Glutamate--tRNA ligase</fullName>
    </submittedName>
</protein>
<dbReference type="SUPFAM" id="SSF52374">
    <property type="entry name" value="Nucleotidylyl transferase"/>
    <property type="match status" value="1"/>
</dbReference>
<keyword evidence="3 7" id="KW-0547">Nucleotide-binding</keyword>
<evidence type="ECO:0000256" key="3">
    <source>
        <dbReference type="ARBA" id="ARBA00022741"/>
    </source>
</evidence>
<evidence type="ECO:0000256" key="4">
    <source>
        <dbReference type="ARBA" id="ARBA00022833"/>
    </source>
</evidence>
<name>A0A2R4MAU8_9HYPH</name>
<dbReference type="GO" id="GO:0006424">
    <property type="term" value="P:glutamyl-tRNA aminoacylation"/>
    <property type="evidence" value="ECO:0007669"/>
    <property type="project" value="TreeGrafter"/>
</dbReference>
<dbReference type="GO" id="GO:0004818">
    <property type="term" value="F:glutamate-tRNA ligase activity"/>
    <property type="evidence" value="ECO:0007669"/>
    <property type="project" value="TreeGrafter"/>
</dbReference>
<feature type="domain" description="Glutamyl/glutaminyl-tRNA synthetase class Ib catalytic" evidence="8">
    <location>
        <begin position="9"/>
        <end position="276"/>
    </location>
</feature>
<evidence type="ECO:0000256" key="2">
    <source>
        <dbReference type="ARBA" id="ARBA00022723"/>
    </source>
</evidence>
<reference evidence="9 10" key="1">
    <citation type="submission" date="2017-05" db="EMBL/GenBank/DDBJ databases">
        <title>Genome Analysis of Maritalea myrionectae HL2708#5.</title>
        <authorList>
            <consortium name="Cotde Inc.-PKNU"/>
            <person name="Jang D."/>
            <person name="Oh H.-M."/>
        </authorList>
    </citation>
    <scope>NUCLEOTIDE SEQUENCE [LARGE SCALE GENOMIC DNA]</scope>
    <source>
        <strain evidence="9 10">HL2708#5</strain>
    </source>
</reference>
<gene>
    <name evidence="9" type="ORF">MXMO3_00528</name>
</gene>
<dbReference type="InterPro" id="IPR020058">
    <property type="entry name" value="Glu/Gln-tRNA-synth_Ib_cat-dom"/>
</dbReference>
<dbReference type="NCBIfam" id="NF004315">
    <property type="entry name" value="PRK05710.1-4"/>
    <property type="match status" value="1"/>
</dbReference>
<dbReference type="PANTHER" id="PTHR43311:SF1">
    <property type="entry name" value="GLUTAMYL-Q TRNA(ASP) SYNTHETASE"/>
    <property type="match status" value="1"/>
</dbReference>
<evidence type="ECO:0000256" key="7">
    <source>
        <dbReference type="RuleBase" id="RU363037"/>
    </source>
</evidence>
<evidence type="ECO:0000256" key="1">
    <source>
        <dbReference type="ARBA" id="ARBA00022598"/>
    </source>
</evidence>
<dbReference type="PANTHER" id="PTHR43311">
    <property type="entry name" value="GLUTAMATE--TRNA LIGASE"/>
    <property type="match status" value="1"/>
</dbReference>
<keyword evidence="6 7" id="KW-0030">Aminoacyl-tRNA synthetase</keyword>
<dbReference type="STRING" id="1122213.GCA_000423365_03240"/>
<dbReference type="GO" id="GO:0005524">
    <property type="term" value="F:ATP binding"/>
    <property type="evidence" value="ECO:0007669"/>
    <property type="project" value="UniProtKB-KW"/>
</dbReference>
<proteinExistence type="inferred from homology"/>
<dbReference type="InterPro" id="IPR014729">
    <property type="entry name" value="Rossmann-like_a/b/a_fold"/>
</dbReference>
<dbReference type="KEGG" id="mmyr:MXMO3_00528"/>
<dbReference type="AlphaFoldDB" id="A0A2R4MAU8"/>
<keyword evidence="2" id="KW-0479">Metal-binding</keyword>
<sequence length="285" mass="32274">MTTKTQPVLRFAPSPNGHLHLGHAFSALLTNRIAHQLGGRTLLRIEDIDQARCTPELLQQMLDDLDWIGFEHDGEATKQSDNFDRYRTAAETLKQRGLLYPCFCSRKQIRENADARTDPDGAPIYPGTCRHLSADEISDKLAKNMPHSYRLNMQKALAQTGTPTWMEMEADLKTIHTINTDPMAWGDVILVRKDTPTSYHLSVVLDDAVQHISHVTRGKDLYFATAIHRVLQIVLDLPEPLYHHHDLIRDEAAEKLSKSKKAQSLKELRQQGWSAQQVRAAIGMD</sequence>
<evidence type="ECO:0000256" key="5">
    <source>
        <dbReference type="ARBA" id="ARBA00022840"/>
    </source>
</evidence>
<dbReference type="GO" id="GO:0005829">
    <property type="term" value="C:cytosol"/>
    <property type="evidence" value="ECO:0007669"/>
    <property type="project" value="TreeGrafter"/>
</dbReference>
<accession>A0A2R4MAU8</accession>
<organism evidence="9 10">
    <name type="scientific">Maritalea myrionectae</name>
    <dbReference type="NCBI Taxonomy" id="454601"/>
    <lineage>
        <taxon>Bacteria</taxon>
        <taxon>Pseudomonadati</taxon>
        <taxon>Pseudomonadota</taxon>
        <taxon>Alphaproteobacteria</taxon>
        <taxon>Hyphomicrobiales</taxon>
        <taxon>Devosiaceae</taxon>
        <taxon>Maritalea</taxon>
    </lineage>
</organism>
<keyword evidence="5 7" id="KW-0067">ATP-binding</keyword>